<gene>
    <name evidence="1" type="ORF">SAMN04487970_104060</name>
</gene>
<dbReference type="Proteomes" id="UP000198601">
    <property type="component" value="Unassembled WGS sequence"/>
</dbReference>
<proteinExistence type="predicted"/>
<dbReference type="RefSeq" id="WP_090675149.1">
    <property type="nucleotide sequence ID" value="NZ_FMTT01000040.1"/>
</dbReference>
<organism evidence="1 2">
    <name type="scientific">Paenibacillus tianmuensis</name>
    <dbReference type="NCBI Taxonomy" id="624147"/>
    <lineage>
        <taxon>Bacteria</taxon>
        <taxon>Bacillati</taxon>
        <taxon>Bacillota</taxon>
        <taxon>Bacilli</taxon>
        <taxon>Bacillales</taxon>
        <taxon>Paenibacillaceae</taxon>
        <taxon>Paenibacillus</taxon>
    </lineage>
</organism>
<sequence>MKFTRRKISIDYKINRLWEKHSMGAFTKSKIEREPIVSKISIIEDYIENSILNEHDYYLKIFDEGIQFIHCVYELAFINNTKMNNEIDKKESVVFTIYISRLCNLLVSIRRLVLSGFEEPARIISRSIIETIDIILVALFDRDFSTRLYEVLDNNYYQDKFWK</sequence>
<protein>
    <submittedName>
        <fullName evidence="1">Uncharacterized protein</fullName>
    </submittedName>
</protein>
<evidence type="ECO:0000313" key="1">
    <source>
        <dbReference type="EMBL" id="SCW75465.1"/>
    </source>
</evidence>
<dbReference type="EMBL" id="FMTT01000040">
    <property type="protein sequence ID" value="SCW75465.1"/>
    <property type="molecule type" value="Genomic_DNA"/>
</dbReference>
<reference evidence="2" key="1">
    <citation type="submission" date="2016-10" db="EMBL/GenBank/DDBJ databases">
        <authorList>
            <person name="Varghese N."/>
            <person name="Submissions S."/>
        </authorList>
    </citation>
    <scope>NUCLEOTIDE SEQUENCE [LARGE SCALE GENOMIC DNA]</scope>
    <source>
        <strain evidence="2">CGMCC 1.8946</strain>
    </source>
</reference>
<keyword evidence="2" id="KW-1185">Reference proteome</keyword>
<dbReference type="AlphaFoldDB" id="A0A1G4T3R4"/>
<name>A0A1G4T3R4_9BACL</name>
<evidence type="ECO:0000313" key="2">
    <source>
        <dbReference type="Proteomes" id="UP000198601"/>
    </source>
</evidence>
<accession>A0A1G4T3R4</accession>